<dbReference type="HOGENOM" id="CLU_2581426_0_0_2"/>
<evidence type="ECO:0000313" key="2">
    <source>
        <dbReference type="Proteomes" id="UP000033101"/>
    </source>
</evidence>
<dbReference type="KEGG" id="mhor:MSHOH_0919"/>
<gene>
    <name evidence="1" type="ORF">MSHOH_0919</name>
</gene>
<dbReference type="EMBL" id="CP009516">
    <property type="protein sequence ID" value="AKB77402.1"/>
    <property type="molecule type" value="Genomic_DNA"/>
</dbReference>
<reference evidence="1 2" key="1">
    <citation type="submission" date="2014-07" db="EMBL/GenBank/DDBJ databases">
        <title>Methanogenic archaea and the global carbon cycle.</title>
        <authorList>
            <person name="Henriksen J.R."/>
            <person name="Luke J."/>
            <person name="Reinhart S."/>
            <person name="Benedict M.N."/>
            <person name="Youngblut N.D."/>
            <person name="Metcalf M.E."/>
            <person name="Whitaker R.J."/>
            <person name="Metcalf W.W."/>
        </authorList>
    </citation>
    <scope>NUCLEOTIDE SEQUENCE [LARGE SCALE GENOMIC DNA]</scope>
    <source>
        <strain evidence="1 2">HB-1</strain>
    </source>
</reference>
<protein>
    <submittedName>
        <fullName evidence="1">Uncharacterized protein</fullName>
    </submittedName>
</protein>
<dbReference type="Proteomes" id="UP000033101">
    <property type="component" value="Chromosome"/>
</dbReference>
<organism evidence="1 2">
    <name type="scientific">Methanosarcina horonobensis HB-1 = JCM 15518</name>
    <dbReference type="NCBI Taxonomy" id="1434110"/>
    <lineage>
        <taxon>Archaea</taxon>
        <taxon>Methanobacteriati</taxon>
        <taxon>Methanobacteriota</taxon>
        <taxon>Stenosarchaea group</taxon>
        <taxon>Methanomicrobia</taxon>
        <taxon>Methanosarcinales</taxon>
        <taxon>Methanosarcinaceae</taxon>
        <taxon>Methanosarcina</taxon>
    </lineage>
</organism>
<accession>A0A0E3SC04</accession>
<name>A0A0E3SC04_9EURY</name>
<evidence type="ECO:0000313" key="1">
    <source>
        <dbReference type="EMBL" id="AKB77402.1"/>
    </source>
</evidence>
<dbReference type="AlphaFoldDB" id="A0A0E3SC04"/>
<sequence>MLVIAACRQALVKLLGIEIYRNECDVVRQRVDDLLQPLQLESLRGRVIDFEHPRLLNSLNPVRTGIEPGSQDDNLIEAFA</sequence>
<keyword evidence="2" id="KW-1185">Reference proteome</keyword>
<proteinExistence type="predicted"/>